<dbReference type="SUPFAM" id="SSF56300">
    <property type="entry name" value="Metallo-dependent phosphatases"/>
    <property type="match status" value="1"/>
</dbReference>
<feature type="chain" id="PRO_5043036698" description="Phytocyanin domain-containing protein" evidence="14">
    <location>
        <begin position="25"/>
        <end position="658"/>
    </location>
</feature>
<evidence type="ECO:0000313" key="17">
    <source>
        <dbReference type="Proteomes" id="UP001428341"/>
    </source>
</evidence>
<dbReference type="GO" id="GO:0046872">
    <property type="term" value="F:metal ion binding"/>
    <property type="evidence" value="ECO:0007669"/>
    <property type="project" value="UniProtKB-KW"/>
</dbReference>
<comment type="caution">
    <text evidence="16">The sequence shown here is derived from an EMBL/GenBank/DDBJ whole genome shotgun (WGS) entry which is preliminary data.</text>
</comment>
<keyword evidence="8" id="KW-0186">Copper</keyword>
<evidence type="ECO:0000256" key="9">
    <source>
        <dbReference type="ARBA" id="ARBA00023136"/>
    </source>
</evidence>
<evidence type="ECO:0000256" key="13">
    <source>
        <dbReference type="SAM" id="Phobius"/>
    </source>
</evidence>
<evidence type="ECO:0000256" key="7">
    <source>
        <dbReference type="ARBA" id="ARBA00022989"/>
    </source>
</evidence>
<name>A0AAP0MTG8_9ROSI</name>
<dbReference type="PROSITE" id="PS00196">
    <property type="entry name" value="COPPER_BLUE"/>
    <property type="match status" value="1"/>
</dbReference>
<dbReference type="SUPFAM" id="SSF49503">
    <property type="entry name" value="Cupredoxins"/>
    <property type="match status" value="1"/>
</dbReference>
<evidence type="ECO:0000256" key="14">
    <source>
        <dbReference type="SAM" id="SignalP"/>
    </source>
</evidence>
<evidence type="ECO:0000256" key="8">
    <source>
        <dbReference type="ARBA" id="ARBA00023008"/>
    </source>
</evidence>
<evidence type="ECO:0000256" key="3">
    <source>
        <dbReference type="ARBA" id="ARBA00008895"/>
    </source>
</evidence>
<proteinExistence type="inferred from homology"/>
<dbReference type="Pfam" id="PF02298">
    <property type="entry name" value="Cu_bind_like"/>
    <property type="match status" value="1"/>
</dbReference>
<keyword evidence="17" id="KW-1185">Reference proteome</keyword>
<feature type="compositionally biased region" description="Low complexity" evidence="12">
    <location>
        <begin position="122"/>
        <end position="136"/>
    </location>
</feature>
<dbReference type="FunFam" id="2.60.40.420:FF:000003">
    <property type="entry name" value="Blue copper"/>
    <property type="match status" value="1"/>
</dbReference>
<keyword evidence="11" id="KW-0464">Manganese</keyword>
<evidence type="ECO:0000256" key="5">
    <source>
        <dbReference type="ARBA" id="ARBA00022723"/>
    </source>
</evidence>
<dbReference type="GO" id="GO:0006506">
    <property type="term" value="P:GPI anchor biosynthetic process"/>
    <property type="evidence" value="ECO:0007669"/>
    <property type="project" value="InterPro"/>
</dbReference>
<evidence type="ECO:0000256" key="2">
    <source>
        <dbReference type="ARBA" id="ARBA00004141"/>
    </source>
</evidence>
<keyword evidence="5" id="KW-0479">Metal-binding</keyword>
<keyword evidence="4 13" id="KW-0812">Transmembrane</keyword>
<feature type="transmembrane region" description="Helical" evidence="13">
    <location>
        <begin position="632"/>
        <end position="652"/>
    </location>
</feature>
<dbReference type="GO" id="GO:0016020">
    <property type="term" value="C:membrane"/>
    <property type="evidence" value="ECO:0007669"/>
    <property type="project" value="UniProtKB-SubCell"/>
</dbReference>
<feature type="transmembrane region" description="Helical" evidence="13">
    <location>
        <begin position="278"/>
        <end position="296"/>
    </location>
</feature>
<comment type="similarity">
    <text evidence="3">Belongs to the metallophosphoesterase superfamily. MPPE1 family.</text>
</comment>
<evidence type="ECO:0000256" key="1">
    <source>
        <dbReference type="ARBA" id="ARBA00001936"/>
    </source>
</evidence>
<dbReference type="InterPro" id="IPR004843">
    <property type="entry name" value="Calcineurin-like_PHP"/>
</dbReference>
<feature type="domain" description="Phytocyanin" evidence="15">
    <location>
        <begin position="25"/>
        <end position="123"/>
    </location>
</feature>
<keyword evidence="6" id="KW-0378">Hydrolase</keyword>
<dbReference type="InterPro" id="IPR003245">
    <property type="entry name" value="Phytocyanin_dom"/>
</dbReference>
<dbReference type="GO" id="GO:0009055">
    <property type="term" value="F:electron transfer activity"/>
    <property type="evidence" value="ECO:0007669"/>
    <property type="project" value="InterPro"/>
</dbReference>
<evidence type="ECO:0000256" key="6">
    <source>
        <dbReference type="ARBA" id="ARBA00022801"/>
    </source>
</evidence>
<evidence type="ECO:0000256" key="12">
    <source>
        <dbReference type="SAM" id="MobiDB-lite"/>
    </source>
</evidence>
<evidence type="ECO:0000256" key="10">
    <source>
        <dbReference type="ARBA" id="ARBA00023180"/>
    </source>
</evidence>
<keyword evidence="7 13" id="KW-1133">Transmembrane helix</keyword>
<feature type="compositionally biased region" description="Low complexity" evidence="12">
    <location>
        <begin position="144"/>
        <end position="157"/>
    </location>
</feature>
<sequence length="658" mass="71004">MAGVFSGLVVCAVLVFCVVVPSFATVYNVGESSGWTMGTDYSTWTSGKTFAVGDSIVFNYGSGHTVDEVSGSDYNSCTVGNAITSDSSGATTITLKTAGTHYFICGVPGHCGSGMKLAVTVGSGSPTASPSGSGSSSTGGSGGSSLPSGRNTTTTKTSPYTPDLSSGANFSPFVALGITCVAFFMCDDKNIKYKWVCSRDPLPSKQKWYLPDASDVEEAVGFVIFYCTTCHSKENPDELRNLPSFSSPLTRQSVNHNIVIIRVVKTQKWKTQGSKMRGIAWISLLPLIIVTSLIIYDEWVSTPSCKIMPSADPNDYEPGPNSGSGVDLKIMMVANLLLVGSDSGFVDRHFRDYYMAKFFRKSFHTLNPDMLLVLGDVSAKGSELTRSDWLPVLDRFHQMLGPFLGVPFHVLLGDRDVGECSGLDTGSVDWIAGNFPGLDSSGCGAFEISNISFLSLNAVALLCGNNKLRFSVEKVIETESIDLRMEAKGSAAAVHDFGNFAWREKAMSSKSGPVLLLHFPLHRTIESQCGSQISNTRENRRFSEPGPYGLLHAVPLNATEYIFQALKPKIIFSAHAHEFCDYTHSDGTREVTVSAMTWKARDDPGFVIANFHGNGRGVSVSYCSLARESQLLIAYGFVLISLSSIMLVANITQLRRSR</sequence>
<organism evidence="16 17">
    <name type="scientific">Citrus x changshan-huyou</name>
    <dbReference type="NCBI Taxonomy" id="2935761"/>
    <lineage>
        <taxon>Eukaryota</taxon>
        <taxon>Viridiplantae</taxon>
        <taxon>Streptophyta</taxon>
        <taxon>Embryophyta</taxon>
        <taxon>Tracheophyta</taxon>
        <taxon>Spermatophyta</taxon>
        <taxon>Magnoliopsida</taxon>
        <taxon>eudicotyledons</taxon>
        <taxon>Gunneridae</taxon>
        <taxon>Pentapetalae</taxon>
        <taxon>rosids</taxon>
        <taxon>malvids</taxon>
        <taxon>Sapindales</taxon>
        <taxon>Rutaceae</taxon>
        <taxon>Aurantioideae</taxon>
        <taxon>Citrus</taxon>
    </lineage>
</organism>
<dbReference type="GO" id="GO:0016787">
    <property type="term" value="F:hydrolase activity"/>
    <property type="evidence" value="ECO:0007669"/>
    <property type="project" value="UniProtKB-KW"/>
</dbReference>
<dbReference type="Pfam" id="PF00149">
    <property type="entry name" value="Metallophos"/>
    <property type="match status" value="1"/>
</dbReference>
<accession>A0AAP0MTG8</accession>
<feature type="signal peptide" evidence="14">
    <location>
        <begin position="1"/>
        <end position="24"/>
    </location>
</feature>
<dbReference type="PANTHER" id="PTHR13315">
    <property type="entry name" value="METALLO PHOSPHOESTERASE RELATED"/>
    <property type="match status" value="1"/>
</dbReference>
<keyword evidence="14" id="KW-0732">Signal</keyword>
<keyword evidence="9 13" id="KW-0472">Membrane</keyword>
<dbReference type="FunFam" id="3.60.21.10:FF:000135">
    <property type="entry name" value="Os06g0222800 protein"/>
    <property type="match status" value="1"/>
</dbReference>
<dbReference type="EMBL" id="JBCGBO010000003">
    <property type="protein sequence ID" value="KAK9215980.1"/>
    <property type="molecule type" value="Genomic_DNA"/>
</dbReference>
<evidence type="ECO:0000256" key="4">
    <source>
        <dbReference type="ARBA" id="ARBA00022692"/>
    </source>
</evidence>
<comment type="subcellular location">
    <subcellularLocation>
        <location evidence="2">Membrane</location>
        <topology evidence="2">Multi-pass membrane protein</topology>
    </subcellularLocation>
</comment>
<dbReference type="PROSITE" id="PS51485">
    <property type="entry name" value="PHYTOCYANIN"/>
    <property type="match status" value="1"/>
</dbReference>
<dbReference type="InterPro" id="IPR033308">
    <property type="entry name" value="PGAP5/Cdc1/Ted1"/>
</dbReference>
<dbReference type="InterPro" id="IPR008972">
    <property type="entry name" value="Cupredoxin"/>
</dbReference>
<evidence type="ECO:0000259" key="15">
    <source>
        <dbReference type="PROSITE" id="PS51485"/>
    </source>
</evidence>
<dbReference type="CDD" id="cd04216">
    <property type="entry name" value="Phytocyanin"/>
    <property type="match status" value="1"/>
</dbReference>
<evidence type="ECO:0000313" key="16">
    <source>
        <dbReference type="EMBL" id="KAK9215980.1"/>
    </source>
</evidence>
<dbReference type="Proteomes" id="UP001428341">
    <property type="component" value="Unassembled WGS sequence"/>
</dbReference>
<dbReference type="InterPro" id="IPR029052">
    <property type="entry name" value="Metallo-depent_PP-like"/>
</dbReference>
<dbReference type="PANTHER" id="PTHR13315:SF0">
    <property type="entry name" value="METALLOPHOSPHOESTERASE 1"/>
    <property type="match status" value="1"/>
</dbReference>
<dbReference type="AlphaFoldDB" id="A0AAP0MTG8"/>
<gene>
    <name evidence="16" type="ORF">WN944_007987</name>
</gene>
<comment type="cofactor">
    <cofactor evidence="1">
        <name>Mn(2+)</name>
        <dbReference type="ChEBI" id="CHEBI:29035"/>
    </cofactor>
</comment>
<dbReference type="Gene3D" id="2.60.40.420">
    <property type="entry name" value="Cupredoxins - blue copper proteins"/>
    <property type="match status" value="1"/>
</dbReference>
<dbReference type="InterPro" id="IPR028871">
    <property type="entry name" value="BlueCu_1_BS"/>
</dbReference>
<protein>
    <recommendedName>
        <fullName evidence="15">Phytocyanin domain-containing protein</fullName>
    </recommendedName>
</protein>
<reference evidence="16 17" key="1">
    <citation type="submission" date="2024-05" db="EMBL/GenBank/DDBJ databases">
        <title>Haplotype-resolved chromosome-level genome assembly of Huyou (Citrus changshanensis).</title>
        <authorList>
            <person name="Miao C."/>
            <person name="Chen W."/>
            <person name="Wu Y."/>
            <person name="Wang L."/>
            <person name="Zhao S."/>
            <person name="Grierson D."/>
            <person name="Xu C."/>
            <person name="Chen K."/>
        </authorList>
    </citation>
    <scope>NUCLEOTIDE SEQUENCE [LARGE SCALE GENOMIC DNA]</scope>
    <source>
        <strain evidence="16">01-14</strain>
        <tissue evidence="16">Leaf</tissue>
    </source>
</reference>
<evidence type="ECO:0000256" key="11">
    <source>
        <dbReference type="ARBA" id="ARBA00023211"/>
    </source>
</evidence>
<keyword evidence="10" id="KW-0325">Glycoprotein</keyword>
<feature type="transmembrane region" description="Helical" evidence="13">
    <location>
        <begin position="168"/>
        <end position="186"/>
    </location>
</feature>
<feature type="region of interest" description="Disordered" evidence="12">
    <location>
        <begin position="122"/>
        <end position="161"/>
    </location>
</feature>